<proteinExistence type="predicted"/>
<accession>A0A3G5A5F5</accession>
<evidence type="ECO:0000313" key="4">
    <source>
        <dbReference type="EMBL" id="AYV81053.1"/>
    </source>
</evidence>
<reference evidence="4" key="1">
    <citation type="submission" date="2018-10" db="EMBL/GenBank/DDBJ databases">
        <title>Hidden diversity of soil giant viruses.</title>
        <authorList>
            <person name="Schulz F."/>
            <person name="Alteio L."/>
            <person name="Goudeau D."/>
            <person name="Ryan E.M."/>
            <person name="Malmstrom R.R."/>
            <person name="Blanchard J."/>
            <person name="Woyke T."/>
        </authorList>
    </citation>
    <scope>NUCLEOTIDE SEQUENCE</scope>
    <source>
        <strain evidence="4">HAV1</strain>
    </source>
</reference>
<evidence type="ECO:0000256" key="2">
    <source>
        <dbReference type="ARBA" id="ARBA00022737"/>
    </source>
</evidence>
<dbReference type="PROSITE" id="PS50012">
    <property type="entry name" value="RCC1_3"/>
    <property type="match status" value="4"/>
</dbReference>
<dbReference type="InterPro" id="IPR058923">
    <property type="entry name" value="RCC1-like_dom"/>
</dbReference>
<dbReference type="PRINTS" id="PR00633">
    <property type="entry name" value="RCCNDNSATION"/>
</dbReference>
<dbReference type="InterPro" id="IPR051553">
    <property type="entry name" value="Ran_GTPase-activating"/>
</dbReference>
<dbReference type="Gene3D" id="2.130.10.30">
    <property type="entry name" value="Regulator of chromosome condensation 1/beta-lactamase-inhibitor protein II"/>
    <property type="match status" value="2"/>
</dbReference>
<evidence type="ECO:0000259" key="3">
    <source>
        <dbReference type="Pfam" id="PF25390"/>
    </source>
</evidence>
<dbReference type="GO" id="GO:0005085">
    <property type="term" value="F:guanyl-nucleotide exchange factor activity"/>
    <property type="evidence" value="ECO:0007669"/>
    <property type="project" value="TreeGrafter"/>
</dbReference>
<feature type="domain" description="RCC1-like" evidence="3">
    <location>
        <begin position="175"/>
        <end position="447"/>
    </location>
</feature>
<evidence type="ECO:0000256" key="1">
    <source>
        <dbReference type="ARBA" id="ARBA00022658"/>
    </source>
</evidence>
<name>A0A3G5A5F5_9VIRU</name>
<keyword evidence="1" id="KW-0344">Guanine-nucleotide releasing factor</keyword>
<sequence length="456" mass="50510">MDCTCVFRRLPPDLQHIVIEYDRRVIFNLSKSDLDNYDWFKLIKRIFSLSYDKSTSSGEQIMNAYMHNCRRRSNIICGYSFTIVRTNEKKLMSGGLEGGNNFFKEIILPGNVSEIIPSESHLIIKSKDGTLMRTEFAYYNCHGNNFEIIGNVGNDYVEVVNKSSNVILRFGNGTLMVWGKNKSGQLGIGHALPVKIFETIPRLNNVVEISCSDAHTIIKLRDGTLLSSGSNTYGELGLGDNVSRNIFCEIKHIPKNISKITCGANYSLIHLMDGTLMICGVNSFGNFGLGDSIYKNVFHEIGLLPKNIVDVFIHSTYSLIRLTDGTLMSCGNNQYGELGLGDDIERNLFCEIRGIPKNIVEIACGSYFTIIRLTDGTLMGCGWNGCGQLGLDDTSNRNIFERIPAVPKNISEVKCGGGHTIIQLTDGTIMGCGHNGNGQLGLGDTICRTKFEKIFI</sequence>
<protein>
    <submittedName>
        <fullName evidence="4">Chromosome condensation regulator</fullName>
    </submittedName>
</protein>
<dbReference type="PANTHER" id="PTHR45982">
    <property type="entry name" value="REGULATOR OF CHROMOSOME CONDENSATION"/>
    <property type="match status" value="1"/>
</dbReference>
<organism evidence="4">
    <name type="scientific">Harvfovirus sp</name>
    <dbReference type="NCBI Taxonomy" id="2487768"/>
    <lineage>
        <taxon>Viruses</taxon>
        <taxon>Varidnaviria</taxon>
        <taxon>Bamfordvirae</taxon>
        <taxon>Nucleocytoviricota</taxon>
        <taxon>Megaviricetes</taxon>
        <taxon>Imitervirales</taxon>
        <taxon>Mimiviridae</taxon>
        <taxon>Klosneuvirinae</taxon>
    </lineage>
</organism>
<dbReference type="EMBL" id="MK072256">
    <property type="protein sequence ID" value="AYV81053.1"/>
    <property type="molecule type" value="Genomic_DNA"/>
</dbReference>
<dbReference type="InterPro" id="IPR009091">
    <property type="entry name" value="RCC1/BLIP-II"/>
</dbReference>
<gene>
    <name evidence="4" type="ORF">Harvfovirus14_34</name>
</gene>
<keyword evidence="2" id="KW-0677">Repeat</keyword>
<dbReference type="Pfam" id="PF25390">
    <property type="entry name" value="WD40_RLD"/>
    <property type="match status" value="1"/>
</dbReference>
<dbReference type="SUPFAM" id="SSF50985">
    <property type="entry name" value="RCC1/BLIP-II"/>
    <property type="match status" value="1"/>
</dbReference>
<dbReference type="PANTHER" id="PTHR45982:SF1">
    <property type="entry name" value="REGULATOR OF CHROMOSOME CONDENSATION"/>
    <property type="match status" value="1"/>
</dbReference>
<dbReference type="InterPro" id="IPR000408">
    <property type="entry name" value="Reg_chr_condens"/>
</dbReference>